<feature type="region of interest" description="Disordered" evidence="1">
    <location>
        <begin position="191"/>
        <end position="235"/>
    </location>
</feature>
<feature type="compositionally biased region" description="Pro residues" evidence="1">
    <location>
        <begin position="281"/>
        <end position="292"/>
    </location>
</feature>
<evidence type="ECO:0000256" key="1">
    <source>
        <dbReference type="SAM" id="MobiDB-lite"/>
    </source>
</evidence>
<dbReference type="AlphaFoldDB" id="A0A182FTM7"/>
<name>A0A182FTM7_ANOAL</name>
<feature type="compositionally biased region" description="Basic and acidic residues" evidence="1">
    <location>
        <begin position="440"/>
        <end position="458"/>
    </location>
</feature>
<feature type="compositionally biased region" description="Polar residues" evidence="1">
    <location>
        <begin position="650"/>
        <end position="668"/>
    </location>
</feature>
<evidence type="ECO:0000313" key="2">
    <source>
        <dbReference type="EnsemblMetazoa" id="AALB009911-PA"/>
    </source>
</evidence>
<feature type="compositionally biased region" description="Polar residues" evidence="1">
    <location>
        <begin position="379"/>
        <end position="390"/>
    </location>
</feature>
<feature type="compositionally biased region" description="Low complexity" evidence="1">
    <location>
        <begin position="354"/>
        <end position="377"/>
    </location>
</feature>
<feature type="compositionally biased region" description="Low complexity" evidence="1">
    <location>
        <begin position="391"/>
        <end position="405"/>
    </location>
</feature>
<accession>A0A182FTM7</accession>
<protein>
    <submittedName>
        <fullName evidence="2">Uncharacterized protein</fullName>
    </submittedName>
</protein>
<proteinExistence type="predicted"/>
<dbReference type="VEuPathDB" id="VectorBase:AALB009911"/>
<evidence type="ECO:0000313" key="3">
    <source>
        <dbReference type="Proteomes" id="UP000069272"/>
    </source>
</evidence>
<dbReference type="EnsemblMetazoa" id="AALB009911-RA">
    <property type="protein sequence ID" value="AALB009911-PA"/>
    <property type="gene ID" value="AALB009911"/>
</dbReference>
<feature type="compositionally biased region" description="Basic and acidic residues" evidence="1">
    <location>
        <begin position="256"/>
        <end position="269"/>
    </location>
</feature>
<feature type="region of interest" description="Disordered" evidence="1">
    <location>
        <begin position="256"/>
        <end position="567"/>
    </location>
</feature>
<reference evidence="2" key="2">
    <citation type="submission" date="2022-08" db="UniProtKB">
        <authorList>
            <consortium name="EnsemblMetazoa"/>
        </authorList>
    </citation>
    <scope>IDENTIFICATION</scope>
    <source>
        <strain evidence="2">STECLA/ALBI9_A</strain>
    </source>
</reference>
<feature type="compositionally biased region" description="Basic and acidic residues" evidence="1">
    <location>
        <begin position="633"/>
        <end position="642"/>
    </location>
</feature>
<feature type="compositionally biased region" description="Acidic residues" evidence="1">
    <location>
        <begin position="556"/>
        <end position="567"/>
    </location>
</feature>
<feature type="compositionally biased region" description="Low complexity" evidence="1">
    <location>
        <begin position="299"/>
        <end position="314"/>
    </location>
</feature>
<reference evidence="2 3" key="1">
    <citation type="journal article" date="2017" name="G3 (Bethesda)">
        <title>The Physical Genome Mapping of Anopheles albimanus Corrected Scaffold Misassemblies and Identified Interarm Rearrangements in Genus Anopheles.</title>
        <authorList>
            <person name="Artemov G.N."/>
            <person name="Peery A.N."/>
            <person name="Jiang X."/>
            <person name="Tu Z."/>
            <person name="Stegniy V.N."/>
            <person name="Sharakhova M.V."/>
            <person name="Sharakhov I.V."/>
        </authorList>
    </citation>
    <scope>NUCLEOTIDE SEQUENCE [LARGE SCALE GENOMIC DNA]</scope>
    <source>
        <strain evidence="2 3">ALBI9_A</strain>
    </source>
</reference>
<feature type="region of interest" description="Disordered" evidence="1">
    <location>
        <begin position="611"/>
        <end position="668"/>
    </location>
</feature>
<sequence length="668" mass="72494">MQPVSWPTHSTLRTLTTTRGTHLSGTFVCLIENNSDDKISAPATVPRQLRRQTIKSTLPQPTAPSPELLSSVITRHQLTVVRNSQRIAVTVQNTMGLKLRWFRRRITFDGIPSAPERSIRRKEATSGTVIGVYRHSSHFEDYIEPVRSSYWEPPPQAIARASKYTFSAGSCGPRFGIPLTPKWLLASAIRTSNPSTTSTNSPSSSSATSNGRSRPMTMKAHHDSAPPTLPVPTTISSVSRSANVVVVRSPVIDRKPDKIESSTAERVDSTRLSNGMHLETPPEPTYTPPLPPARKGLGKAKSLASLAPAATSTAQDFDRMPPSDESGDSDIYGYVVTSATDSQLRSTQSVEVLTSISPPKGSSPSSPTASPVVAPIPRTRSTTSLTQVNRTSSPSLSSLSSTTSTVLEGENPRSPRVNKVLAASNESPSESEEPFQTIFERVKPRSKLESPPPERDDSPPATPTLPPQRQPVLVVSPTSSAQPSPPHQPKSILKKRAPAPPPLEATSEIAFKPMPTAPPRTIRSLDVSNSDYSSPKPLETPEVQNFPEKHITATPNDDDNDDDDDFNWDFVQRHRSSINQTVAAQTQIDPEVLRNAPAALKQPLQAIAPVNRSPVEPIAQPRTLRGMRNQRARPQETRDWSAEPRAGMTGQETHQGRASDSNASETSA</sequence>
<organism evidence="2 3">
    <name type="scientific">Anopheles albimanus</name>
    <name type="common">New world malaria mosquito</name>
    <dbReference type="NCBI Taxonomy" id="7167"/>
    <lineage>
        <taxon>Eukaryota</taxon>
        <taxon>Metazoa</taxon>
        <taxon>Ecdysozoa</taxon>
        <taxon>Arthropoda</taxon>
        <taxon>Hexapoda</taxon>
        <taxon>Insecta</taxon>
        <taxon>Pterygota</taxon>
        <taxon>Neoptera</taxon>
        <taxon>Endopterygota</taxon>
        <taxon>Diptera</taxon>
        <taxon>Nematocera</taxon>
        <taxon>Culicoidea</taxon>
        <taxon>Culicidae</taxon>
        <taxon>Anophelinae</taxon>
        <taxon>Anopheles</taxon>
    </lineage>
</organism>
<dbReference type="VEuPathDB" id="VectorBase:AALB20_032494"/>
<feature type="compositionally biased region" description="Low complexity" evidence="1">
    <location>
        <begin position="191"/>
        <end position="215"/>
    </location>
</feature>
<feature type="compositionally biased region" description="Polar residues" evidence="1">
    <location>
        <begin position="337"/>
        <end position="352"/>
    </location>
</feature>
<dbReference type="Proteomes" id="UP000069272">
    <property type="component" value="Chromosome 3R"/>
</dbReference>
<keyword evidence="3" id="KW-1185">Reference proteome</keyword>
<feature type="compositionally biased region" description="Pro residues" evidence="1">
    <location>
        <begin position="460"/>
        <end position="469"/>
    </location>
</feature>